<dbReference type="PROSITE" id="PS50229">
    <property type="entry name" value="WH1"/>
    <property type="match status" value="1"/>
</dbReference>
<dbReference type="InterPro" id="IPR033927">
    <property type="entry name" value="WASPfam_EVH1"/>
</dbReference>
<dbReference type="PROSITE" id="PS51082">
    <property type="entry name" value="WH2"/>
    <property type="match status" value="1"/>
</dbReference>
<dbReference type="GO" id="GO:0030479">
    <property type="term" value="C:actin cortical patch"/>
    <property type="evidence" value="ECO:0007669"/>
    <property type="project" value="UniProtKB-ARBA"/>
</dbReference>
<evidence type="ECO:0000313" key="6">
    <source>
        <dbReference type="Proteomes" id="UP000094565"/>
    </source>
</evidence>
<feature type="compositionally biased region" description="Polar residues" evidence="2">
    <location>
        <begin position="658"/>
        <end position="668"/>
    </location>
</feature>
<feature type="region of interest" description="Disordered" evidence="2">
    <location>
        <begin position="149"/>
        <end position="169"/>
    </location>
</feature>
<feature type="domain" description="WH1" evidence="3">
    <location>
        <begin position="16"/>
        <end position="127"/>
    </location>
</feature>
<dbReference type="InterPro" id="IPR003124">
    <property type="entry name" value="WH2_dom"/>
</dbReference>
<evidence type="ECO:0000256" key="2">
    <source>
        <dbReference type="SAM" id="MobiDB-lite"/>
    </source>
</evidence>
<feature type="compositionally biased region" description="Pro residues" evidence="2">
    <location>
        <begin position="542"/>
        <end position="551"/>
    </location>
</feature>
<dbReference type="CDD" id="cd01205">
    <property type="entry name" value="EVH1_WASP-like"/>
    <property type="match status" value="1"/>
</dbReference>
<evidence type="ECO:0000259" key="3">
    <source>
        <dbReference type="PROSITE" id="PS50229"/>
    </source>
</evidence>
<dbReference type="EMBL" id="CP014586">
    <property type="protein sequence ID" value="ANZ76367.1"/>
    <property type="molecule type" value="Genomic_DNA"/>
</dbReference>
<feature type="compositionally biased region" description="Pro residues" evidence="2">
    <location>
        <begin position="441"/>
        <end position="459"/>
    </location>
</feature>
<reference evidence="5 6" key="1">
    <citation type="submission" date="2016-02" db="EMBL/GenBank/DDBJ databases">
        <title>Comparative genomic and transcriptomic foundation for Pichia pastoris.</title>
        <authorList>
            <person name="Love K.R."/>
            <person name="Shah K.A."/>
            <person name="Whittaker C.A."/>
            <person name="Wu J."/>
            <person name="Bartlett M.C."/>
            <person name="Ma D."/>
            <person name="Leeson R.L."/>
            <person name="Priest M."/>
            <person name="Young S.K."/>
            <person name="Love J.C."/>
        </authorList>
    </citation>
    <scope>NUCLEOTIDE SEQUENCE [LARGE SCALE GENOMIC DNA]</scope>
    <source>
        <strain evidence="5 6">ATCC 28485</strain>
    </source>
</reference>
<dbReference type="Pfam" id="PF02205">
    <property type="entry name" value="WH2"/>
    <property type="match status" value="1"/>
</dbReference>
<feature type="compositionally biased region" description="Pro residues" evidence="2">
    <location>
        <begin position="558"/>
        <end position="582"/>
    </location>
</feature>
<dbReference type="GO" id="GO:0045010">
    <property type="term" value="P:actin nucleation"/>
    <property type="evidence" value="ECO:0007669"/>
    <property type="project" value="UniProtKB-ARBA"/>
</dbReference>
<sequence>MGILTNSDKEIVKRSIPGVSNKIIDCTVARLYIAYPDPNEWTFTGLSGAVAFVDDLVGHTFFLKLVDIKGQRGVIWDQELYVNFDYNQDRSFFHTFELEDCYAGLLFEDIKDAAHFHKRVSHRQKHGSKKTLQNKNAIALKNRIEPTKIVGPRGDIGTTTTDDYTTQQRSRHAKGVIYYEDQPPPEWRSLYNELANAGITEDMIAENRQFIKDYIKQQGGPLVGLEPPIPRKYQRSAQSKAHESNTSSSKKSKKAPPPPPPPLSRDATGSPTPAPNNDEYSFAPPSDFQRSLPPKISPPPHVPTPDISSEISRESSVPASVTTLESHEHHSENTTVPKPEPAKRVFRAPPPMAFIGQQAKGPPPASLTAARPAGPQFTYGSAPSNSNLQREGVPLPSGNQAPQRNAVPPPPPSRNNVPPPFVSQAGSPVGNSPGPGGGRQVPPPPPPRATANRVPPPAPQSRRSNAPPPPPSRNAVPPPPRANTQHSPQYGEQQPRAYMPQNAFEQPQRGVPPTPASSFGQPNASAPPPLPPMHPQASTGSGPPPAPPMPPQASTGSGPPPPPPMPPQANSSGPPPPPPPPLQISTDSGPPPPPLPPQNGYSDAPQSSLPPVSGDRNALLSSIQSAGISSLRKTDKSKLEKPSVLLQEARGEAPPPTTTANSGSTPGQPASLADALAAALNNRKQKVARSDDEDDGEDW</sequence>
<feature type="compositionally biased region" description="Pro residues" evidence="2">
    <location>
        <begin position="466"/>
        <end position="481"/>
    </location>
</feature>
<feature type="compositionally biased region" description="Polar residues" evidence="2">
    <location>
        <begin position="378"/>
        <end position="389"/>
    </location>
</feature>
<evidence type="ECO:0000259" key="4">
    <source>
        <dbReference type="PROSITE" id="PS51082"/>
    </source>
</evidence>
<feature type="region of interest" description="Disordered" evidence="2">
    <location>
        <begin position="680"/>
        <end position="699"/>
    </location>
</feature>
<dbReference type="OrthoDB" id="8963340at2759"/>
<feature type="compositionally biased region" description="Basic and acidic residues" evidence="2">
    <location>
        <begin position="632"/>
        <end position="641"/>
    </location>
</feature>
<feature type="domain" description="WH2" evidence="4">
    <location>
        <begin position="615"/>
        <end position="634"/>
    </location>
</feature>
<organism evidence="5 6">
    <name type="scientific">Komagataella pastoris</name>
    <name type="common">Yeast</name>
    <name type="synonym">Pichia pastoris</name>
    <dbReference type="NCBI Taxonomy" id="4922"/>
    <lineage>
        <taxon>Eukaryota</taxon>
        <taxon>Fungi</taxon>
        <taxon>Dikarya</taxon>
        <taxon>Ascomycota</taxon>
        <taxon>Saccharomycotina</taxon>
        <taxon>Pichiomycetes</taxon>
        <taxon>Pichiales</taxon>
        <taxon>Pichiaceae</taxon>
        <taxon>Komagataella</taxon>
    </lineage>
</organism>
<dbReference type="GO" id="GO:0071933">
    <property type="term" value="F:Arp2/3 complex binding"/>
    <property type="evidence" value="ECO:0007669"/>
    <property type="project" value="UniProtKB-ARBA"/>
</dbReference>
<feature type="compositionally biased region" description="Pro residues" evidence="2">
    <location>
        <begin position="525"/>
        <end position="534"/>
    </location>
</feature>
<protein>
    <submittedName>
        <fullName evidence="5">BA75_04191T0</fullName>
    </submittedName>
</protein>
<feature type="compositionally biased region" description="Polar residues" evidence="2">
    <location>
        <begin position="306"/>
        <end position="324"/>
    </location>
</feature>
<dbReference type="GO" id="GO:0003779">
    <property type="term" value="F:actin binding"/>
    <property type="evidence" value="ECO:0007669"/>
    <property type="project" value="InterPro"/>
</dbReference>
<feature type="region of interest" description="Disordered" evidence="2">
    <location>
        <begin position="220"/>
        <end position="673"/>
    </location>
</feature>
<proteinExistence type="predicted"/>
<dbReference type="InterPro" id="IPR011993">
    <property type="entry name" value="PH-like_dom_sf"/>
</dbReference>
<dbReference type="FunFam" id="2.30.29.30:FF:000281">
    <property type="entry name" value="Actin associated protein"/>
    <property type="match status" value="1"/>
</dbReference>
<dbReference type="SMART" id="SM00461">
    <property type="entry name" value="WH1"/>
    <property type="match status" value="1"/>
</dbReference>
<dbReference type="Gene3D" id="2.30.29.30">
    <property type="entry name" value="Pleckstrin-homology domain (PH domain)/Phosphotyrosine-binding domain (PTB)"/>
    <property type="match status" value="1"/>
</dbReference>
<feature type="compositionally biased region" description="Polar residues" evidence="2">
    <location>
        <begin position="619"/>
        <end position="628"/>
    </location>
</feature>
<keyword evidence="1" id="KW-0597">Phosphoprotein</keyword>
<dbReference type="Proteomes" id="UP000094565">
    <property type="component" value="Chromosome 3"/>
</dbReference>
<dbReference type="Pfam" id="PF00568">
    <property type="entry name" value="WH1"/>
    <property type="match status" value="1"/>
</dbReference>
<name>A0A1B2JEA6_PICPA</name>
<dbReference type="InterPro" id="IPR000697">
    <property type="entry name" value="WH1/EVH1_dom"/>
</dbReference>
<feature type="compositionally biased region" description="Pro residues" evidence="2">
    <location>
        <begin position="407"/>
        <end position="421"/>
    </location>
</feature>
<dbReference type="AlphaFoldDB" id="A0A1B2JEA6"/>
<dbReference type="SUPFAM" id="SSF50729">
    <property type="entry name" value="PH domain-like"/>
    <property type="match status" value="1"/>
</dbReference>
<gene>
    <name evidence="5" type="primary">LAS17</name>
    <name evidence="5" type="ORF">ATY40_BA7504191</name>
</gene>
<evidence type="ECO:0000256" key="1">
    <source>
        <dbReference type="ARBA" id="ARBA00022553"/>
    </source>
</evidence>
<accession>A0A1B2JEA6</accession>
<evidence type="ECO:0000313" key="5">
    <source>
        <dbReference type="EMBL" id="ANZ76367.1"/>
    </source>
</evidence>
<keyword evidence="6" id="KW-1185">Reference proteome</keyword>
<feature type="compositionally biased region" description="Polar residues" evidence="2">
    <location>
        <begin position="599"/>
        <end position="610"/>
    </location>
</feature>